<dbReference type="PANTHER" id="PTHR34989">
    <property type="entry name" value="PROTEIN HDED"/>
    <property type="match status" value="1"/>
</dbReference>
<dbReference type="RefSeq" id="WP_342159705.1">
    <property type="nucleotide sequence ID" value="NZ_JBCDNA010000002.1"/>
</dbReference>
<sequence length="171" mass="18781">MENQYATNRYFQLFKGILLILLAILVFMSPGGTMLAWAVYIGIGMIVAGIVIVVQGFLARGVLDNWGWRVFEGIIDIFFGFILMANPGVTAAVLPFVVGFWGAFYGILLFVDAFSDKVNRGMKIAFGILIFISSTIFMFNPLFAGLTLAIWFGTVLVFAGIYNVIASFSNS</sequence>
<protein>
    <submittedName>
        <fullName evidence="2">DUF308 domain-containing protein</fullName>
    </submittedName>
</protein>
<feature type="transmembrane region" description="Helical" evidence="1">
    <location>
        <begin position="12"/>
        <end position="31"/>
    </location>
</feature>
<feature type="transmembrane region" description="Helical" evidence="1">
    <location>
        <begin position="37"/>
        <end position="59"/>
    </location>
</feature>
<evidence type="ECO:0000256" key="1">
    <source>
        <dbReference type="SAM" id="Phobius"/>
    </source>
</evidence>
<dbReference type="PANTHER" id="PTHR34989:SF1">
    <property type="entry name" value="PROTEIN HDED"/>
    <property type="match status" value="1"/>
</dbReference>
<organism evidence="2 3">
    <name type="scientific">Lutimonas vermicola</name>
    <dbReference type="NCBI Taxonomy" id="414288"/>
    <lineage>
        <taxon>Bacteria</taxon>
        <taxon>Pseudomonadati</taxon>
        <taxon>Bacteroidota</taxon>
        <taxon>Flavobacteriia</taxon>
        <taxon>Flavobacteriales</taxon>
        <taxon>Flavobacteriaceae</taxon>
        <taxon>Lutimonas</taxon>
    </lineage>
</organism>
<comment type="caution">
    <text evidence="2">The sequence shown here is derived from an EMBL/GenBank/DDBJ whole genome shotgun (WGS) entry which is preliminary data.</text>
</comment>
<keyword evidence="1" id="KW-0472">Membrane</keyword>
<keyword evidence="3" id="KW-1185">Reference proteome</keyword>
<dbReference type="InterPro" id="IPR052712">
    <property type="entry name" value="Acid_resist_chaperone_HdeD"/>
</dbReference>
<feature type="transmembrane region" description="Helical" evidence="1">
    <location>
        <begin position="66"/>
        <end position="85"/>
    </location>
</feature>
<dbReference type="Proteomes" id="UP001474120">
    <property type="component" value="Unassembled WGS sequence"/>
</dbReference>
<feature type="transmembrane region" description="Helical" evidence="1">
    <location>
        <begin position="149"/>
        <end position="168"/>
    </location>
</feature>
<evidence type="ECO:0000313" key="3">
    <source>
        <dbReference type="Proteomes" id="UP001474120"/>
    </source>
</evidence>
<feature type="transmembrane region" description="Helical" evidence="1">
    <location>
        <begin position="123"/>
        <end position="143"/>
    </location>
</feature>
<accession>A0ABU9L406</accession>
<gene>
    <name evidence="2" type="ORF">AABB81_07600</name>
</gene>
<dbReference type="InterPro" id="IPR005325">
    <property type="entry name" value="DUF308_memb"/>
</dbReference>
<keyword evidence="1" id="KW-0812">Transmembrane</keyword>
<feature type="transmembrane region" description="Helical" evidence="1">
    <location>
        <begin position="91"/>
        <end position="111"/>
    </location>
</feature>
<dbReference type="Pfam" id="PF03729">
    <property type="entry name" value="DUF308"/>
    <property type="match status" value="2"/>
</dbReference>
<dbReference type="EMBL" id="JBCDNA010000002">
    <property type="protein sequence ID" value="MEL4455755.1"/>
    <property type="molecule type" value="Genomic_DNA"/>
</dbReference>
<proteinExistence type="predicted"/>
<reference evidence="2 3" key="1">
    <citation type="submission" date="2024-04" db="EMBL/GenBank/DDBJ databases">
        <title>whole genome sequencing of Lutimonas vermicola strain IMCC1616.</title>
        <authorList>
            <person name="Bae S.S."/>
        </authorList>
    </citation>
    <scope>NUCLEOTIDE SEQUENCE [LARGE SCALE GENOMIC DNA]</scope>
    <source>
        <strain evidence="2 3">IMCC1616</strain>
    </source>
</reference>
<name>A0ABU9L406_9FLAO</name>
<evidence type="ECO:0000313" key="2">
    <source>
        <dbReference type="EMBL" id="MEL4455755.1"/>
    </source>
</evidence>
<keyword evidence="1" id="KW-1133">Transmembrane helix</keyword>